<dbReference type="PANTHER" id="PTHR41328:SF2">
    <property type="entry name" value="TERMINASE SMALL SUBUNIT"/>
    <property type="match status" value="1"/>
</dbReference>
<accession>D0CFP7</accession>
<dbReference type="AlphaFoldDB" id="D0CFP7"/>
<organism evidence="3 4">
    <name type="scientific">Acinetobacter baumannii (strain ATCC 19606 / DSM 30007 / JCM 6841 / CCUG 19606 / CIP 70.34 / NBRC 109757 / NCIMB 12457 / NCTC 12156 / 81)</name>
    <dbReference type="NCBI Taxonomy" id="575584"/>
    <lineage>
        <taxon>Bacteria</taxon>
        <taxon>Pseudomonadati</taxon>
        <taxon>Pseudomonadota</taxon>
        <taxon>Gammaproteobacteria</taxon>
        <taxon>Moraxellales</taxon>
        <taxon>Moraxellaceae</taxon>
        <taxon>Acinetobacter</taxon>
        <taxon>Acinetobacter calcoaceticus/baumannii complex</taxon>
    </lineage>
</organism>
<keyword evidence="1" id="KW-1188">Viral release from host cell</keyword>
<dbReference type="InterPro" id="IPR052404">
    <property type="entry name" value="SPP1-like_terminase"/>
</dbReference>
<evidence type="ECO:0000313" key="3">
    <source>
        <dbReference type="EMBL" id="EEX01798.1"/>
    </source>
</evidence>
<dbReference type="PANTHER" id="PTHR41328">
    <property type="entry name" value="TERMINASE SMALL SUBUNIT-RELATED"/>
    <property type="match status" value="1"/>
</dbReference>
<keyword evidence="2" id="KW-0231">Viral genome packaging</keyword>
<dbReference type="Gene3D" id="1.10.10.1400">
    <property type="entry name" value="Terminase, small subunit, N-terminal DNA-binding domain, HTH motif"/>
    <property type="match status" value="1"/>
</dbReference>
<gene>
    <name evidence="3" type="ORF">HMPREF0010_03577</name>
</gene>
<dbReference type="InterPro" id="IPR005335">
    <property type="entry name" value="Terminase_ssu"/>
</dbReference>
<protein>
    <submittedName>
        <fullName evidence="3">Terminase small subunit</fullName>
    </submittedName>
</protein>
<dbReference type="Proteomes" id="UP000005740">
    <property type="component" value="Unassembled WGS sequence"/>
</dbReference>
<name>D0CFP7_ACIB2</name>
<dbReference type="InterPro" id="IPR038713">
    <property type="entry name" value="Terminase_Gp1_N_sf"/>
</dbReference>
<dbReference type="GO" id="GO:0051276">
    <property type="term" value="P:chromosome organization"/>
    <property type="evidence" value="ECO:0007669"/>
    <property type="project" value="InterPro"/>
</dbReference>
<evidence type="ECO:0000313" key="4">
    <source>
        <dbReference type="Proteomes" id="UP000005740"/>
    </source>
</evidence>
<proteinExistence type="predicted"/>
<sequence length="259" mass="29247">MHQDLLQGGDLMSLSGKQQRFVDEYLIDRNGAQAYIRAGYKVKNEDVAAVMASRLLRIDKVKEAIEKGEKELAERNKITQDKVLNRLWEMATADPNELIRYVRVNCRYCWGVDHYYQWTKGEYHNACYNALVNQKPKPDCDGGFGFNKTRAPNPECPECQGEGHGYVTVADTTRVSEQAKMLYAGIKESQHGIEIKMNDQVAALIKAGQHIGMFKERVEHSNDPENPLTDTKASSRKLAALAKLKKAKAKADKAKENDQ</sequence>
<dbReference type="Pfam" id="PF03592">
    <property type="entry name" value="Terminase_2"/>
    <property type="match status" value="1"/>
</dbReference>
<reference evidence="4" key="1">
    <citation type="journal article" date="2012" name="PLoS ONE">
        <title>The success of Acinetobacter species; genetic, metabolic and virulence attributes.</title>
        <authorList>
            <person name="Peleg A.Y."/>
            <person name="de Breij A."/>
            <person name="Adams M.D."/>
            <person name="Cerqueira G.M."/>
            <person name="Mocali S."/>
            <person name="Galardini M."/>
            <person name="Nibbering P.H."/>
            <person name="Earl A.M."/>
            <person name="Ward D.V."/>
            <person name="Paterson D.L."/>
            <person name="Seifert H."/>
            <person name="Dijkshoorn L."/>
        </authorList>
    </citation>
    <scope>NUCLEOTIDE SEQUENCE [LARGE SCALE GENOMIC DNA]</scope>
    <source>
        <strain evidence="4">ATCC 19606 / DSM 30007 / JCM 6841 / CCUG 19606 / CIP 70.34 / NBRC 109757 / NCIMB 12457 / NCTC 12156 / 81</strain>
    </source>
</reference>
<evidence type="ECO:0000256" key="2">
    <source>
        <dbReference type="ARBA" id="ARBA00023219"/>
    </source>
</evidence>
<dbReference type="EMBL" id="GG704581">
    <property type="protein sequence ID" value="EEX01798.1"/>
    <property type="molecule type" value="Genomic_DNA"/>
</dbReference>
<dbReference type="BioCyc" id="ABAU575584-HMP:GM69-3637-MONOMER"/>
<evidence type="ECO:0000256" key="1">
    <source>
        <dbReference type="ARBA" id="ARBA00022612"/>
    </source>
</evidence>